<dbReference type="AlphaFoldDB" id="A0A0X3NSS2"/>
<keyword evidence="1" id="KW-1133">Transmembrane helix</keyword>
<keyword evidence="1" id="KW-0472">Membrane</keyword>
<keyword evidence="1" id="KW-0812">Transmembrane</keyword>
<gene>
    <name evidence="2" type="ORF">TR143579</name>
</gene>
<organism evidence="2">
    <name type="scientific">Schistocephalus solidus</name>
    <name type="common">Tapeworm</name>
    <dbReference type="NCBI Taxonomy" id="70667"/>
    <lineage>
        <taxon>Eukaryota</taxon>
        <taxon>Metazoa</taxon>
        <taxon>Spiralia</taxon>
        <taxon>Lophotrochozoa</taxon>
        <taxon>Platyhelminthes</taxon>
        <taxon>Cestoda</taxon>
        <taxon>Eucestoda</taxon>
        <taxon>Diphyllobothriidea</taxon>
        <taxon>Diphyllobothriidae</taxon>
        <taxon>Schistocephalus</taxon>
    </lineage>
</organism>
<feature type="transmembrane region" description="Helical" evidence="1">
    <location>
        <begin position="106"/>
        <end position="128"/>
    </location>
</feature>
<evidence type="ECO:0000256" key="1">
    <source>
        <dbReference type="SAM" id="Phobius"/>
    </source>
</evidence>
<dbReference type="EMBL" id="GEEE01020371">
    <property type="protein sequence ID" value="JAP42854.1"/>
    <property type="molecule type" value="Transcribed_RNA"/>
</dbReference>
<reference evidence="2" key="1">
    <citation type="submission" date="2016-01" db="EMBL/GenBank/DDBJ databases">
        <title>Reference transcriptome for the parasite Schistocephalus solidus: insights into the molecular evolution of parasitism.</title>
        <authorList>
            <person name="Hebert F.O."/>
            <person name="Grambauer S."/>
            <person name="Barber I."/>
            <person name="Landry C.R."/>
            <person name="Aubin-Horth N."/>
        </authorList>
    </citation>
    <scope>NUCLEOTIDE SEQUENCE</scope>
</reference>
<feature type="transmembrane region" description="Helical" evidence="1">
    <location>
        <begin position="140"/>
        <end position="160"/>
    </location>
</feature>
<feature type="transmembrane region" description="Helical" evidence="1">
    <location>
        <begin position="183"/>
        <end position="207"/>
    </location>
</feature>
<sequence length="213" mass="23712">MALLVRIFFFTSLCLPALLVALSIWQLVAPSVLHYRKCARAGAEMDYCTYDRGNLVTCIYETERNIKACEKYLKHRIGNTICTYIAGGEDFEPFSPRCLPCEVTSLLSAALVILACLLGVIWLIVRYLSHSTVAYFGQSISEIACALIIIALQSYLYVVWNDEYEHPPAMPENVNLTLTKGPVLYSSFGLISAAMLILGWNIALLVLSACNRE</sequence>
<accession>A0A0X3NSS2</accession>
<protein>
    <submittedName>
        <fullName evidence="2">Uncharacterized protein</fullName>
    </submittedName>
</protein>
<proteinExistence type="predicted"/>
<feature type="transmembrane region" description="Helical" evidence="1">
    <location>
        <begin position="7"/>
        <end position="28"/>
    </location>
</feature>
<evidence type="ECO:0000313" key="2">
    <source>
        <dbReference type="EMBL" id="JAP42854.1"/>
    </source>
</evidence>
<name>A0A0X3NSS2_SCHSO</name>